<dbReference type="EMBL" id="BFAA01005551">
    <property type="protein sequence ID" value="GCB65317.1"/>
    <property type="molecule type" value="Genomic_DNA"/>
</dbReference>
<accession>A0A401NWS7</accession>
<sequence length="214" mass="24928">MKHFPISKWLTQLGLPEYFKLFDEEYDGVEDLLHLREADLRQLGIQNQRHRIHIVSSIFLLQESERQKELKMMAAGNYASLPRKMKTGRKSSLASSVERLNIDDPLTSQHSSSLQSFSIHGTLPRKRNGMVSVISGGMYSPTENQPQSLPTRLRKASLPYDIIEEHPLQEFTEFHCRARNIMDFSLEYVKVSYQFPNTSRVMMRFTMLCFRVDQ</sequence>
<dbReference type="Gene3D" id="1.10.150.50">
    <property type="entry name" value="Transcription Factor, Ets-1"/>
    <property type="match status" value="1"/>
</dbReference>
<dbReference type="Proteomes" id="UP000288216">
    <property type="component" value="Unassembled WGS sequence"/>
</dbReference>
<name>A0A401NWS7_SCYTO</name>
<dbReference type="AlphaFoldDB" id="A0A401NWS7"/>
<dbReference type="STRING" id="75743.A0A401NWS7"/>
<gene>
    <name evidence="2" type="ORF">scyTo_0011857</name>
</gene>
<dbReference type="PROSITE" id="PS50105">
    <property type="entry name" value="SAM_DOMAIN"/>
    <property type="match status" value="1"/>
</dbReference>
<dbReference type="InterPro" id="IPR013761">
    <property type="entry name" value="SAM/pointed_sf"/>
</dbReference>
<organism evidence="2 3">
    <name type="scientific">Scyliorhinus torazame</name>
    <name type="common">Cloudy catshark</name>
    <name type="synonym">Catulus torazame</name>
    <dbReference type="NCBI Taxonomy" id="75743"/>
    <lineage>
        <taxon>Eukaryota</taxon>
        <taxon>Metazoa</taxon>
        <taxon>Chordata</taxon>
        <taxon>Craniata</taxon>
        <taxon>Vertebrata</taxon>
        <taxon>Chondrichthyes</taxon>
        <taxon>Elasmobranchii</taxon>
        <taxon>Galeomorphii</taxon>
        <taxon>Galeoidea</taxon>
        <taxon>Carcharhiniformes</taxon>
        <taxon>Scyliorhinidae</taxon>
        <taxon>Scyliorhinus</taxon>
    </lineage>
</organism>
<feature type="domain" description="SAM" evidence="1">
    <location>
        <begin position="6"/>
        <end position="64"/>
    </location>
</feature>
<protein>
    <recommendedName>
        <fullName evidence="1">SAM domain-containing protein</fullName>
    </recommendedName>
</protein>
<proteinExistence type="predicted"/>
<dbReference type="OMA" id="MMAAGNY"/>
<dbReference type="OrthoDB" id="2412973at2759"/>
<evidence type="ECO:0000259" key="1">
    <source>
        <dbReference type="PROSITE" id="PS50105"/>
    </source>
</evidence>
<reference evidence="2 3" key="1">
    <citation type="journal article" date="2018" name="Nat. Ecol. Evol.">
        <title>Shark genomes provide insights into elasmobranch evolution and the origin of vertebrates.</title>
        <authorList>
            <person name="Hara Y"/>
            <person name="Yamaguchi K"/>
            <person name="Onimaru K"/>
            <person name="Kadota M"/>
            <person name="Koyanagi M"/>
            <person name="Keeley SD"/>
            <person name="Tatsumi K"/>
            <person name="Tanaka K"/>
            <person name="Motone F"/>
            <person name="Kageyama Y"/>
            <person name="Nozu R"/>
            <person name="Adachi N"/>
            <person name="Nishimura O"/>
            <person name="Nakagawa R"/>
            <person name="Tanegashima C"/>
            <person name="Kiyatake I"/>
            <person name="Matsumoto R"/>
            <person name="Murakumo K"/>
            <person name="Nishida K"/>
            <person name="Terakita A"/>
            <person name="Kuratani S"/>
            <person name="Sato K"/>
            <person name="Hyodo S Kuraku.S."/>
        </authorList>
    </citation>
    <scope>NUCLEOTIDE SEQUENCE [LARGE SCALE GENOMIC DNA]</scope>
</reference>
<dbReference type="InterPro" id="IPR001660">
    <property type="entry name" value="SAM"/>
</dbReference>
<dbReference type="CDD" id="cd09487">
    <property type="entry name" value="SAM_superfamily"/>
    <property type="match status" value="1"/>
</dbReference>
<keyword evidence="3" id="KW-1185">Reference proteome</keyword>
<evidence type="ECO:0000313" key="3">
    <source>
        <dbReference type="Proteomes" id="UP000288216"/>
    </source>
</evidence>
<dbReference type="SMART" id="SM00454">
    <property type="entry name" value="SAM"/>
    <property type="match status" value="1"/>
</dbReference>
<dbReference type="Pfam" id="PF00536">
    <property type="entry name" value="SAM_1"/>
    <property type="match status" value="1"/>
</dbReference>
<evidence type="ECO:0000313" key="2">
    <source>
        <dbReference type="EMBL" id="GCB65317.1"/>
    </source>
</evidence>
<dbReference type="SUPFAM" id="SSF47769">
    <property type="entry name" value="SAM/Pointed domain"/>
    <property type="match status" value="1"/>
</dbReference>
<comment type="caution">
    <text evidence="2">The sequence shown here is derived from an EMBL/GenBank/DDBJ whole genome shotgun (WGS) entry which is preliminary data.</text>
</comment>